<keyword evidence="2" id="KW-0547">Nucleotide-binding</keyword>
<dbReference type="SMART" id="SM00382">
    <property type="entry name" value="AAA"/>
    <property type="match status" value="1"/>
</dbReference>
<dbReference type="FunFam" id="3.40.50.300:FF:000425">
    <property type="entry name" value="Probable ABC transporter, ATP-binding subunit"/>
    <property type="match status" value="1"/>
</dbReference>
<dbReference type="AlphaFoldDB" id="A0A4V1CXL6"/>
<name>A0A4V1CXL6_DESDE</name>
<dbReference type="GO" id="GO:0043190">
    <property type="term" value="C:ATP-binding cassette (ABC) transporter complex"/>
    <property type="evidence" value="ECO:0007669"/>
    <property type="project" value="InterPro"/>
</dbReference>
<dbReference type="PANTHER" id="PTHR42781">
    <property type="entry name" value="SPERMIDINE/PUTRESCINE IMPORT ATP-BINDING PROTEIN POTA"/>
    <property type="match status" value="1"/>
</dbReference>
<feature type="domain" description="ABC transporter" evidence="4">
    <location>
        <begin position="19"/>
        <end position="249"/>
    </location>
</feature>
<gene>
    <name evidence="5" type="ORF">DDIC_12335</name>
</gene>
<dbReference type="Gene3D" id="3.40.50.300">
    <property type="entry name" value="P-loop containing nucleotide triphosphate hydrolases"/>
    <property type="match status" value="1"/>
</dbReference>
<protein>
    <submittedName>
        <fullName evidence="5">ABC transporter ATP-binding protein</fullName>
    </submittedName>
</protein>
<dbReference type="RefSeq" id="WP_136400715.1">
    <property type="nucleotide sequence ID" value="NZ_CP036295.1"/>
</dbReference>
<dbReference type="SUPFAM" id="SSF52540">
    <property type="entry name" value="P-loop containing nucleoside triphosphate hydrolases"/>
    <property type="match status" value="1"/>
</dbReference>
<dbReference type="InterPro" id="IPR003593">
    <property type="entry name" value="AAA+_ATPase"/>
</dbReference>
<evidence type="ECO:0000256" key="2">
    <source>
        <dbReference type="ARBA" id="ARBA00022741"/>
    </source>
</evidence>
<dbReference type="OrthoDB" id="9809450at2"/>
<dbReference type="PANTHER" id="PTHR42781:SF4">
    <property type="entry name" value="SPERMIDINE_PUTRESCINE IMPORT ATP-BINDING PROTEIN POTA"/>
    <property type="match status" value="1"/>
</dbReference>
<dbReference type="GO" id="GO:0016887">
    <property type="term" value="F:ATP hydrolysis activity"/>
    <property type="evidence" value="ECO:0007669"/>
    <property type="project" value="InterPro"/>
</dbReference>
<reference evidence="5 6" key="1">
    <citation type="submission" date="2019-02" db="EMBL/GenBank/DDBJ databases">
        <title>Complete Genome Sequence of Desulfovibrio desulfuricans IC1, a Sulfonate Utilizing Anaerobe.</title>
        <authorList>
            <person name="Day L.A."/>
            <person name="De Leon K.B."/>
            <person name="Wall J.D."/>
        </authorList>
    </citation>
    <scope>NUCLEOTIDE SEQUENCE [LARGE SCALE GENOMIC DNA]</scope>
    <source>
        <strain evidence="5 6">IC1</strain>
    </source>
</reference>
<dbReference type="InterPro" id="IPR013611">
    <property type="entry name" value="Transp-assoc_OB_typ2"/>
</dbReference>
<dbReference type="EMBL" id="CP036295">
    <property type="protein sequence ID" value="QCC86650.1"/>
    <property type="molecule type" value="Genomic_DNA"/>
</dbReference>
<proteinExistence type="predicted"/>
<evidence type="ECO:0000313" key="6">
    <source>
        <dbReference type="Proteomes" id="UP000297065"/>
    </source>
</evidence>
<dbReference type="InterPro" id="IPR027417">
    <property type="entry name" value="P-loop_NTPase"/>
</dbReference>
<dbReference type="PROSITE" id="PS50893">
    <property type="entry name" value="ABC_TRANSPORTER_2"/>
    <property type="match status" value="1"/>
</dbReference>
<organism evidence="5 6">
    <name type="scientific">Desulfovibrio desulfuricans</name>
    <dbReference type="NCBI Taxonomy" id="876"/>
    <lineage>
        <taxon>Bacteria</taxon>
        <taxon>Pseudomonadati</taxon>
        <taxon>Thermodesulfobacteriota</taxon>
        <taxon>Desulfovibrionia</taxon>
        <taxon>Desulfovibrionales</taxon>
        <taxon>Desulfovibrionaceae</taxon>
        <taxon>Desulfovibrio</taxon>
    </lineage>
</organism>
<dbReference type="InterPro" id="IPR017871">
    <property type="entry name" value="ABC_transporter-like_CS"/>
</dbReference>
<accession>A0A4V1CXL6</accession>
<dbReference type="PROSITE" id="PS00211">
    <property type="entry name" value="ABC_TRANSPORTER_1"/>
    <property type="match status" value="1"/>
</dbReference>
<evidence type="ECO:0000313" key="5">
    <source>
        <dbReference type="EMBL" id="QCC86650.1"/>
    </source>
</evidence>
<dbReference type="InterPro" id="IPR008995">
    <property type="entry name" value="Mo/tungstate-bd_C_term_dom"/>
</dbReference>
<dbReference type="Proteomes" id="UP000297065">
    <property type="component" value="Chromosome"/>
</dbReference>
<sequence length="387" mass="42648">MAGGSKQVDLADKDIFVRIELIDIVKQFGSLTVVDKVNLTIDDGEFFTLLGPSGCGKTTLLRMIAGFNDPDSGDIVFGGKSVLSLPAHRRNTGMVFQNYALFPHMTVFDNVAYGMQARKLPRDTINKRVMDILDSVQLLDLRGRYPRQLSGGQQQRVALARALVIRPDVLLMDEPLSNLDAKLRVTMREEIRHIQQHLGITTIYVTHDQEEAMAVSDRVAIFYGGSLQQVADPQGIYFSPANRFTAEFMGSCNILEMTPLSWNAAQGLARMLCGGEEFEVGMRNFHGVSHGELQDQAPVQPRLHEPMSVMLRPDWIHEVTPGSAAQNVFTGHVHEVMFLGTVVVYQVAALGTLLRVDVPALHCGDFKKVGDAITLCFSPTSPVKVGV</sequence>
<evidence type="ECO:0000256" key="1">
    <source>
        <dbReference type="ARBA" id="ARBA00022448"/>
    </source>
</evidence>
<dbReference type="Pfam" id="PF08402">
    <property type="entry name" value="TOBE_2"/>
    <property type="match status" value="1"/>
</dbReference>
<dbReference type="GO" id="GO:0022857">
    <property type="term" value="F:transmembrane transporter activity"/>
    <property type="evidence" value="ECO:0007669"/>
    <property type="project" value="InterPro"/>
</dbReference>
<dbReference type="InterPro" id="IPR003439">
    <property type="entry name" value="ABC_transporter-like_ATP-bd"/>
</dbReference>
<dbReference type="GO" id="GO:0015697">
    <property type="term" value="P:quaternary ammonium group transport"/>
    <property type="evidence" value="ECO:0007669"/>
    <property type="project" value="UniProtKB-ARBA"/>
</dbReference>
<dbReference type="SUPFAM" id="SSF50331">
    <property type="entry name" value="MOP-like"/>
    <property type="match status" value="1"/>
</dbReference>
<evidence type="ECO:0000259" key="4">
    <source>
        <dbReference type="PROSITE" id="PS50893"/>
    </source>
</evidence>
<keyword evidence="1" id="KW-0813">Transport</keyword>
<evidence type="ECO:0000256" key="3">
    <source>
        <dbReference type="ARBA" id="ARBA00022840"/>
    </source>
</evidence>
<dbReference type="GO" id="GO:0005524">
    <property type="term" value="F:ATP binding"/>
    <property type="evidence" value="ECO:0007669"/>
    <property type="project" value="UniProtKB-KW"/>
</dbReference>
<dbReference type="Pfam" id="PF00005">
    <property type="entry name" value="ABC_tran"/>
    <property type="match status" value="1"/>
</dbReference>
<keyword evidence="3 5" id="KW-0067">ATP-binding</keyword>
<dbReference type="InterPro" id="IPR050093">
    <property type="entry name" value="ABC_SmlMolc_Importer"/>
</dbReference>